<proteinExistence type="predicted"/>
<dbReference type="SUPFAM" id="SSF103473">
    <property type="entry name" value="MFS general substrate transporter"/>
    <property type="match status" value="1"/>
</dbReference>
<gene>
    <name evidence="7" type="ORF">CMASS_03915</name>
</gene>
<feature type="transmembrane region" description="Helical" evidence="5">
    <location>
        <begin position="154"/>
        <end position="176"/>
    </location>
</feature>
<feature type="domain" description="Major facilitator superfamily (MFS) profile" evidence="6">
    <location>
        <begin position="29"/>
        <end position="406"/>
    </location>
</feature>
<feature type="transmembrane region" description="Helical" evidence="5">
    <location>
        <begin position="188"/>
        <end position="207"/>
    </location>
</feature>
<feature type="transmembrane region" description="Helical" evidence="5">
    <location>
        <begin position="382"/>
        <end position="401"/>
    </location>
</feature>
<feature type="transmembrane region" description="Helical" evidence="5">
    <location>
        <begin position="263"/>
        <end position="282"/>
    </location>
</feature>
<name>A0ABY7U836_9CORY</name>
<evidence type="ECO:0000256" key="2">
    <source>
        <dbReference type="ARBA" id="ARBA00022692"/>
    </source>
</evidence>
<evidence type="ECO:0000256" key="5">
    <source>
        <dbReference type="SAM" id="Phobius"/>
    </source>
</evidence>
<feature type="transmembrane region" description="Helical" evidence="5">
    <location>
        <begin position="318"/>
        <end position="344"/>
    </location>
</feature>
<evidence type="ECO:0000259" key="6">
    <source>
        <dbReference type="PROSITE" id="PS50850"/>
    </source>
</evidence>
<dbReference type="InterPro" id="IPR011701">
    <property type="entry name" value="MFS"/>
</dbReference>
<feature type="transmembrane region" description="Helical" evidence="5">
    <location>
        <begin position="31"/>
        <end position="55"/>
    </location>
</feature>
<feature type="transmembrane region" description="Helical" evidence="5">
    <location>
        <begin position="120"/>
        <end position="142"/>
    </location>
</feature>
<comment type="subcellular location">
    <subcellularLocation>
        <location evidence="1">Cell membrane</location>
        <topology evidence="1">Multi-pass membrane protein</topology>
    </subcellularLocation>
</comment>
<dbReference type="PROSITE" id="PS50850">
    <property type="entry name" value="MFS"/>
    <property type="match status" value="1"/>
</dbReference>
<evidence type="ECO:0000256" key="1">
    <source>
        <dbReference type="ARBA" id="ARBA00004651"/>
    </source>
</evidence>
<evidence type="ECO:0000256" key="3">
    <source>
        <dbReference type="ARBA" id="ARBA00022989"/>
    </source>
</evidence>
<evidence type="ECO:0000313" key="7">
    <source>
        <dbReference type="EMBL" id="WCZ32235.1"/>
    </source>
</evidence>
<dbReference type="Proteomes" id="UP001220064">
    <property type="component" value="Chromosome"/>
</dbReference>
<keyword evidence="2 5" id="KW-0812">Transmembrane</keyword>
<dbReference type="CDD" id="cd17489">
    <property type="entry name" value="MFS_YfcJ_like"/>
    <property type="match status" value="1"/>
</dbReference>
<dbReference type="EMBL" id="CP063189">
    <property type="protein sequence ID" value="WCZ32235.1"/>
    <property type="molecule type" value="Genomic_DNA"/>
</dbReference>
<reference evidence="7 8" key="1">
    <citation type="submission" date="2020-10" db="EMBL/GenBank/DDBJ databases">
        <title>Complete genome sequence of Corynebacterium massiliense DSM 45435, type strain of Corynebacterium massiliense.</title>
        <authorList>
            <person name="Busche T."/>
            <person name="Kalinowski J."/>
            <person name="Ruckert C."/>
        </authorList>
    </citation>
    <scope>NUCLEOTIDE SEQUENCE [LARGE SCALE GENOMIC DNA]</scope>
    <source>
        <strain evidence="7 8">DSM 45435</strain>
    </source>
</reference>
<dbReference type="InterPro" id="IPR052714">
    <property type="entry name" value="MFS_Exporter"/>
</dbReference>
<dbReference type="InterPro" id="IPR020846">
    <property type="entry name" value="MFS_dom"/>
</dbReference>
<feature type="transmembrane region" description="Helical" evidence="5">
    <location>
        <begin position="228"/>
        <end position="251"/>
    </location>
</feature>
<feature type="transmembrane region" description="Helical" evidence="5">
    <location>
        <begin position="96"/>
        <end position="114"/>
    </location>
</feature>
<feature type="transmembrane region" description="Helical" evidence="5">
    <location>
        <begin position="356"/>
        <end position="376"/>
    </location>
</feature>
<organism evidence="7 8">
    <name type="scientific">Corynebacterium massiliense DSM 45435</name>
    <dbReference type="NCBI Taxonomy" id="1121364"/>
    <lineage>
        <taxon>Bacteria</taxon>
        <taxon>Bacillati</taxon>
        <taxon>Actinomycetota</taxon>
        <taxon>Actinomycetes</taxon>
        <taxon>Mycobacteriales</taxon>
        <taxon>Corynebacteriaceae</taxon>
        <taxon>Corynebacterium</taxon>
    </lineage>
</organism>
<evidence type="ECO:0000256" key="4">
    <source>
        <dbReference type="ARBA" id="ARBA00023136"/>
    </source>
</evidence>
<dbReference type="InterPro" id="IPR036259">
    <property type="entry name" value="MFS_trans_sf"/>
</dbReference>
<keyword evidence="3 5" id="KW-1133">Transmembrane helix</keyword>
<dbReference type="Pfam" id="PF07690">
    <property type="entry name" value="MFS_1"/>
    <property type="match status" value="1"/>
</dbReference>
<dbReference type="Gene3D" id="1.20.1250.20">
    <property type="entry name" value="MFS general substrate transporter like domains"/>
    <property type="match status" value="1"/>
</dbReference>
<dbReference type="PANTHER" id="PTHR23531">
    <property type="entry name" value="QUINOLENE RESISTANCE PROTEIN NORA"/>
    <property type="match status" value="1"/>
</dbReference>
<accession>A0ABY7U836</accession>
<evidence type="ECO:0000313" key="8">
    <source>
        <dbReference type="Proteomes" id="UP001220064"/>
    </source>
</evidence>
<keyword evidence="8" id="KW-1185">Reference proteome</keyword>
<sequence length="412" mass="42960">MASALENSTRKEGVVTEAAARDEKLMTPRFLLAWVINFSQYLGFYILITTMAAYAAHQFGANEAMSGLAASSFVIGATLARVFSGFTVDTIGIKKSLYASVILVVVATALYSAAHSLGVLIAVRAIHGIGYAFASTSIMAVAQTIIPPKRRAEGTGYFALGTTAATAVGPGLGIMIADNWGDEGLPLAALIVSATSLALAFVLRVPASAADEGSERPKFSLSSLISPRVVPIASVMLLAGVTYSGIITFLNEFSADRGLSSQTAAWFFLAYALVMLISRFFLGRLQDRRGDNAVFYPGLVSFAAGLILLAVATSQWQVILAGVFVGGGYGTLMPAAQAISVRLVPAKKMGTGISTLFLLLDVGIGFGPILLGLIVSAAGYSAMYWALTGVIVLAAVLYLVVHGRKSVAQAGH</sequence>
<dbReference type="PANTHER" id="PTHR23531:SF1">
    <property type="entry name" value="QUINOLENE RESISTANCE PROTEIN NORA"/>
    <property type="match status" value="1"/>
</dbReference>
<feature type="transmembrane region" description="Helical" evidence="5">
    <location>
        <begin position="294"/>
        <end position="312"/>
    </location>
</feature>
<keyword evidence="4 5" id="KW-0472">Membrane</keyword>
<feature type="transmembrane region" description="Helical" evidence="5">
    <location>
        <begin position="67"/>
        <end position="84"/>
    </location>
</feature>
<protein>
    <submittedName>
        <fullName evidence="7">Major facilitator superfamily transporter</fullName>
    </submittedName>
</protein>